<evidence type="ECO:0000256" key="4">
    <source>
        <dbReference type="ARBA" id="ARBA00022692"/>
    </source>
</evidence>
<evidence type="ECO:0000256" key="3">
    <source>
        <dbReference type="ARBA" id="ARBA00022475"/>
    </source>
</evidence>
<evidence type="ECO:0000256" key="5">
    <source>
        <dbReference type="ARBA" id="ARBA00022989"/>
    </source>
</evidence>
<gene>
    <name evidence="8" type="ORF">NA23_03200</name>
</gene>
<dbReference type="GO" id="GO:0005886">
    <property type="term" value="C:plasma membrane"/>
    <property type="evidence" value="ECO:0007669"/>
    <property type="project" value="UniProtKB-SubCell"/>
</dbReference>
<feature type="transmembrane region" description="Helical" evidence="7">
    <location>
        <begin position="344"/>
        <end position="362"/>
    </location>
</feature>
<keyword evidence="5 7" id="KW-1133">Transmembrane helix</keyword>
<evidence type="ECO:0000256" key="1">
    <source>
        <dbReference type="ARBA" id="ARBA00004651"/>
    </source>
</evidence>
<feature type="transmembrane region" description="Helical" evidence="7">
    <location>
        <begin position="111"/>
        <end position="133"/>
    </location>
</feature>
<name>A0AAI8GDV9_FERIS</name>
<dbReference type="KEGG" id="fia:NA23_03200"/>
<evidence type="ECO:0000256" key="2">
    <source>
        <dbReference type="ARBA" id="ARBA00006386"/>
    </source>
</evidence>
<dbReference type="Pfam" id="PF03773">
    <property type="entry name" value="ArsP_1"/>
    <property type="match status" value="1"/>
</dbReference>
<feature type="transmembrane region" description="Helical" evidence="7">
    <location>
        <begin position="42"/>
        <end position="61"/>
    </location>
</feature>
<evidence type="ECO:0000256" key="7">
    <source>
        <dbReference type="SAM" id="Phobius"/>
    </source>
</evidence>
<comment type="similarity">
    <text evidence="2">Belongs to the UPF0718 family.</text>
</comment>
<feature type="transmembrane region" description="Helical" evidence="7">
    <location>
        <begin position="315"/>
        <end position="337"/>
    </location>
</feature>
<evidence type="ECO:0000256" key="6">
    <source>
        <dbReference type="ARBA" id="ARBA00023136"/>
    </source>
</evidence>
<feature type="transmembrane region" description="Helical" evidence="7">
    <location>
        <begin position="276"/>
        <end position="295"/>
    </location>
</feature>
<dbReference type="EMBL" id="CP014334">
    <property type="protein sequence ID" value="AMW33683.1"/>
    <property type="molecule type" value="Genomic_DNA"/>
</dbReference>
<keyword evidence="4 7" id="KW-0812">Transmembrane</keyword>
<comment type="subcellular location">
    <subcellularLocation>
        <location evidence="1">Cell membrane</location>
        <topology evidence="1">Multi-pass membrane protein</topology>
    </subcellularLocation>
</comment>
<dbReference type="AlphaFoldDB" id="A0AAI8GDV9"/>
<sequence>MKLFVLIVAVFLLFYFVPFDSEIVQQSILNGFKMLNEYARQHVLLCLVPAFFIAGTISVMLKKDAILKFLGPDAKRIISYPLAAISGAILAVCSCTILPIFGGIYKKGAGIGPATTFLFAGPAINIAAIFLTARVLGWNLGIARMVATITASILIGLVMEAIYKGKGSGGFVQTTEASTSNGKAFVFFVLQLFFLVLSGLKIDQTIKNAGLGVLGISVLGMAFFGFERKETKSWIAETWDFAKKISPYLFVGVFLAGIITKLLPQNVVILLLGKNNVVSTFFASVIGAVMYFATLTEVPIVQALTQLGMAKGPTLALLMAGNSLSLPSMIVITRLLGKKKAFTYFGLVILFSTLFGMIYGLLA</sequence>
<dbReference type="RefSeq" id="WP_033192425.1">
    <property type="nucleotide sequence ID" value="NZ_CP014334.2"/>
</dbReference>
<feature type="transmembrane region" description="Helical" evidence="7">
    <location>
        <begin position="209"/>
        <end position="226"/>
    </location>
</feature>
<dbReference type="Proteomes" id="UP000093740">
    <property type="component" value="Chromosome"/>
</dbReference>
<keyword evidence="3" id="KW-1003">Cell membrane</keyword>
<feature type="transmembrane region" description="Helical" evidence="7">
    <location>
        <begin position="183"/>
        <end position="202"/>
    </location>
</feature>
<evidence type="ECO:0000313" key="8">
    <source>
        <dbReference type="EMBL" id="AMW33683.1"/>
    </source>
</evidence>
<feature type="transmembrane region" description="Helical" evidence="7">
    <location>
        <begin position="82"/>
        <end position="105"/>
    </location>
</feature>
<keyword evidence="6 7" id="KW-0472">Membrane</keyword>
<protein>
    <submittedName>
        <fullName evidence="8">Permease</fullName>
    </submittedName>
</protein>
<organism evidence="8 9">
    <name type="scientific">Fervidobacterium islandicum</name>
    <dbReference type="NCBI Taxonomy" id="2423"/>
    <lineage>
        <taxon>Bacteria</taxon>
        <taxon>Thermotogati</taxon>
        <taxon>Thermotogota</taxon>
        <taxon>Thermotogae</taxon>
        <taxon>Thermotogales</taxon>
        <taxon>Fervidobacteriaceae</taxon>
        <taxon>Fervidobacterium</taxon>
    </lineage>
</organism>
<proteinExistence type="inferred from homology"/>
<reference evidence="8 9" key="1">
    <citation type="journal article" date="2015" name="Stand. Genomic Sci.">
        <title>Genome sequence of a native-feather degrading extremely thermophilic Eubacterium, Fervidobacterium islandicum AW-1.</title>
        <authorList>
            <person name="Lee Y.J."/>
            <person name="Jeong H."/>
            <person name="Park G.S."/>
            <person name="Kwak Y."/>
            <person name="Lee S.J."/>
            <person name="Lee S.J."/>
            <person name="Park M.K."/>
            <person name="Kim J.Y."/>
            <person name="Kang H.K."/>
            <person name="Shin J.H."/>
            <person name="Lee D.W."/>
        </authorList>
    </citation>
    <scope>NUCLEOTIDE SEQUENCE [LARGE SCALE GENOMIC DNA]</scope>
    <source>
        <strain evidence="8 9">AW-1</strain>
    </source>
</reference>
<dbReference type="PANTHER" id="PTHR43299:SF1">
    <property type="entry name" value="UPF0718 PROTEIN YRAQ"/>
    <property type="match status" value="1"/>
</dbReference>
<dbReference type="InterPro" id="IPR005524">
    <property type="entry name" value="DUF318"/>
</dbReference>
<keyword evidence="9" id="KW-1185">Reference proteome</keyword>
<accession>A0AAI8GDV9</accession>
<feature type="transmembrane region" description="Helical" evidence="7">
    <location>
        <begin position="145"/>
        <end position="163"/>
    </location>
</feature>
<feature type="transmembrane region" description="Helical" evidence="7">
    <location>
        <begin position="246"/>
        <end position="264"/>
    </location>
</feature>
<dbReference type="PANTHER" id="PTHR43299">
    <property type="entry name" value="UPF0718 PROTEIN YRAQ"/>
    <property type="match status" value="1"/>
</dbReference>
<evidence type="ECO:0000313" key="9">
    <source>
        <dbReference type="Proteomes" id="UP000093740"/>
    </source>
</evidence>